<dbReference type="PANTHER" id="PTHR48106:SF13">
    <property type="entry name" value="QUINONE OXIDOREDUCTASE-RELATED"/>
    <property type="match status" value="1"/>
</dbReference>
<dbReference type="GO" id="GO:0005829">
    <property type="term" value="C:cytosol"/>
    <property type="evidence" value="ECO:0007669"/>
    <property type="project" value="TreeGrafter"/>
</dbReference>
<dbReference type="Pfam" id="PF00107">
    <property type="entry name" value="ADH_zinc_N"/>
    <property type="match status" value="1"/>
</dbReference>
<evidence type="ECO:0000313" key="10">
    <source>
        <dbReference type="Proteomes" id="UP000094892"/>
    </source>
</evidence>
<reference evidence="7 11" key="3">
    <citation type="submission" date="2020-12" db="EMBL/GenBank/DDBJ databases">
        <title>Whole genome sequencing of Lactobacillus plantarum PC518.</title>
        <authorList>
            <person name="Guo Q."/>
        </authorList>
    </citation>
    <scope>NUCLEOTIDE SEQUENCE [LARGE SCALE GENOMIC DNA]</scope>
    <source>
        <strain evidence="7 11">PC518</strain>
    </source>
</reference>
<dbReference type="Pfam" id="PF08240">
    <property type="entry name" value="ADH_N"/>
    <property type="match status" value="1"/>
</dbReference>
<dbReference type="Proteomes" id="UP000595466">
    <property type="component" value="Chromosome"/>
</dbReference>
<feature type="domain" description="Enoyl reductase (ER)" evidence="3">
    <location>
        <begin position="10"/>
        <end position="314"/>
    </location>
</feature>
<dbReference type="InterPro" id="IPR011032">
    <property type="entry name" value="GroES-like_sf"/>
</dbReference>
<evidence type="ECO:0000256" key="2">
    <source>
        <dbReference type="ARBA" id="ARBA00023002"/>
    </source>
</evidence>
<keyword evidence="2 6" id="KW-0560">Oxidoreductase</keyword>
<dbReference type="InterPro" id="IPR020843">
    <property type="entry name" value="ER"/>
</dbReference>
<evidence type="ECO:0000313" key="11">
    <source>
        <dbReference type="Proteomes" id="UP000595466"/>
    </source>
</evidence>
<dbReference type="EC" id="1.-.-.-" evidence="6"/>
<dbReference type="SUPFAM" id="SSF51735">
    <property type="entry name" value="NAD(P)-binding Rossmann-fold domains"/>
    <property type="match status" value="1"/>
</dbReference>
<dbReference type="EMBL" id="MCOL01000001">
    <property type="protein sequence ID" value="ODO61598.1"/>
    <property type="molecule type" value="Genomic_DNA"/>
</dbReference>
<dbReference type="RefSeq" id="WP_003640400.1">
    <property type="nucleotide sequence ID" value="NZ_AP018405.1"/>
</dbReference>
<evidence type="ECO:0000313" key="8">
    <source>
        <dbReference type="Proteomes" id="UP000076882"/>
    </source>
</evidence>
<evidence type="ECO:0000313" key="9">
    <source>
        <dbReference type="Proteomes" id="UP000076989"/>
    </source>
</evidence>
<dbReference type="AlphaFoldDB" id="A0A0G9FHC1"/>
<dbReference type="InterPro" id="IPR013154">
    <property type="entry name" value="ADH-like_N"/>
</dbReference>
<evidence type="ECO:0000256" key="1">
    <source>
        <dbReference type="ARBA" id="ARBA00022857"/>
    </source>
</evidence>
<keyword evidence="1" id="KW-0521">NADP</keyword>
<dbReference type="Gene3D" id="3.40.50.720">
    <property type="entry name" value="NAD(P)-binding Rossmann-like Domain"/>
    <property type="match status" value="1"/>
</dbReference>
<dbReference type="Proteomes" id="UP000076882">
    <property type="component" value="Unassembled WGS sequence"/>
</dbReference>
<dbReference type="EMBL" id="LUWI01000010">
    <property type="protein sequence ID" value="KZU07005.1"/>
    <property type="molecule type" value="Genomic_DNA"/>
</dbReference>
<dbReference type="KEGG" id="lpb:SH83_06905"/>
<evidence type="ECO:0000313" key="4">
    <source>
        <dbReference type="EMBL" id="KZU07005.1"/>
    </source>
</evidence>
<proteinExistence type="predicted"/>
<dbReference type="Proteomes" id="UP000076989">
    <property type="component" value="Unassembled WGS sequence"/>
</dbReference>
<dbReference type="GO" id="GO:0035925">
    <property type="term" value="F:mRNA 3'-UTR AU-rich region binding"/>
    <property type="evidence" value="ECO:0007669"/>
    <property type="project" value="TreeGrafter"/>
</dbReference>
<name>A0A0G9FHC1_LACPN</name>
<dbReference type="SUPFAM" id="SSF50129">
    <property type="entry name" value="GroES-like"/>
    <property type="match status" value="1"/>
</dbReference>
<evidence type="ECO:0000313" key="6">
    <source>
        <dbReference type="EMBL" id="ODO61598.1"/>
    </source>
</evidence>
<dbReference type="Gene3D" id="3.90.180.10">
    <property type="entry name" value="Medium-chain alcohol dehydrogenases, catalytic domain"/>
    <property type="match status" value="1"/>
</dbReference>
<dbReference type="PANTHER" id="PTHR48106">
    <property type="entry name" value="QUINONE OXIDOREDUCTASE PIG3-RELATED"/>
    <property type="match status" value="1"/>
</dbReference>
<gene>
    <name evidence="7" type="ORF">JH395_08250</name>
    <name evidence="5" type="ORF">Lp19_3067</name>
    <name evidence="6" type="ORF">LPJSA22_01577</name>
    <name evidence="4" type="ORF">Nizo2260_0546</name>
</gene>
<dbReference type="InterPro" id="IPR036291">
    <property type="entry name" value="NAD(P)-bd_dom_sf"/>
</dbReference>
<dbReference type="GO" id="GO:0003960">
    <property type="term" value="F:quinone reductase (NADPH) activity"/>
    <property type="evidence" value="ECO:0007669"/>
    <property type="project" value="TreeGrafter"/>
</dbReference>
<reference evidence="8 9" key="1">
    <citation type="submission" date="2016-03" db="EMBL/GenBank/DDBJ databases">
        <title>Comparative genomics of 54 Lactobacillus plantarum strains reveals genomic uncoupling from niche constraints.</title>
        <authorList>
            <person name="Martino M.E."/>
        </authorList>
    </citation>
    <scope>NUCLEOTIDE SEQUENCE [LARGE SCALE GENOMIC DNA]</scope>
    <source>
        <strain evidence="5 8">19.1</strain>
        <strain evidence="4 9">Nizo2260</strain>
    </source>
</reference>
<organism evidence="6 10">
    <name type="scientific">Lactiplantibacillus plantarum</name>
    <name type="common">Lactobacillus plantarum</name>
    <dbReference type="NCBI Taxonomy" id="1590"/>
    <lineage>
        <taxon>Bacteria</taxon>
        <taxon>Bacillati</taxon>
        <taxon>Bacillota</taxon>
        <taxon>Bacilli</taxon>
        <taxon>Lactobacillales</taxon>
        <taxon>Lactobacillaceae</taxon>
        <taxon>Lactiplantibacillus</taxon>
    </lineage>
</organism>
<evidence type="ECO:0000313" key="5">
    <source>
        <dbReference type="EMBL" id="KZU91781.1"/>
    </source>
</evidence>
<dbReference type="InterPro" id="IPR013149">
    <property type="entry name" value="ADH-like_C"/>
</dbReference>
<evidence type="ECO:0000313" key="7">
    <source>
        <dbReference type="EMBL" id="QQM59751.1"/>
    </source>
</evidence>
<reference evidence="6 10" key="2">
    <citation type="submission" date="2016-08" db="EMBL/GenBank/DDBJ databases">
        <title>Genome sequencing of Lactobacillus plantarum JSA22, isolated from fermented soybean paste.</title>
        <authorList>
            <person name="Choi H.S."/>
        </authorList>
    </citation>
    <scope>NUCLEOTIDE SEQUENCE [LARGE SCALE GENOMIC DNA]</scope>
    <source>
        <strain evidence="6 10">JSA22</strain>
    </source>
</reference>
<dbReference type="PATRIC" id="fig|1590.142.peg.1497"/>
<dbReference type="GO" id="GO:0070402">
    <property type="term" value="F:NADPH binding"/>
    <property type="evidence" value="ECO:0007669"/>
    <property type="project" value="TreeGrafter"/>
</dbReference>
<dbReference type="SMART" id="SM00829">
    <property type="entry name" value="PKS_ER"/>
    <property type="match status" value="1"/>
</dbReference>
<accession>A0A0G9FHC1</accession>
<dbReference type="EMBL" id="LUXM01000040">
    <property type="protein sequence ID" value="KZU91781.1"/>
    <property type="molecule type" value="Genomic_DNA"/>
</dbReference>
<sequence length="316" mass="34273">MKALFFNDFGDASVLQYGEVADPIVTANTVLVKTTYIGLNFADIYRRRGTYHLEKHQPYIDGYEGVGTVVAVGKQVANFKRGDRVLFVDVPFANASLVAVPADQAIKVPRAINDQQVASIGLQGMTAEFLVHDLAQNQPHDRVLIHGISGGVGQLLTQLLVANEVAVYGVASTPAKAELAYQAGATTVFMRHDPWDTTHHNFFDTVFDGVGKTLPVSLATTKHRGRVIFYGMAAGNPPVIDPVKLMSESKSLMTGDLWDYLDSAAARQCRANQLFDDVLTHRVTIRPATVYSLAEGAAAHRALETGQVAGKILLRP</sequence>
<evidence type="ECO:0000259" key="3">
    <source>
        <dbReference type="SMART" id="SM00829"/>
    </source>
</evidence>
<dbReference type="Proteomes" id="UP000094892">
    <property type="component" value="Unassembled WGS sequence"/>
</dbReference>
<dbReference type="EMBL" id="CP066817">
    <property type="protein sequence ID" value="QQM59751.1"/>
    <property type="molecule type" value="Genomic_DNA"/>
</dbReference>
<protein>
    <submittedName>
        <fullName evidence="4 6">Quinone oxidoreductase</fullName>
        <ecNumber evidence="6">1.-.-.-</ecNumber>
    </submittedName>
    <submittedName>
        <fullName evidence="7">Zinc-binding dehydrogenase</fullName>
    </submittedName>
</protein>